<evidence type="ECO:0000256" key="7">
    <source>
        <dbReference type="ARBA" id="ARBA00023033"/>
    </source>
</evidence>
<dbReference type="GO" id="GO:0004497">
    <property type="term" value="F:monooxygenase activity"/>
    <property type="evidence" value="ECO:0007669"/>
    <property type="project" value="UniProtKB-KW"/>
</dbReference>
<gene>
    <name evidence="11" type="primary">Cyp4v2</name>
    <name evidence="11" type="ORF">CDAR_509011</name>
</gene>
<comment type="caution">
    <text evidence="11">The sequence shown here is derived from an EMBL/GenBank/DDBJ whole genome shotgun (WGS) entry which is preliminary data.</text>
</comment>
<feature type="binding site" description="axial binding residue" evidence="9">
    <location>
        <position position="457"/>
    </location>
    <ligand>
        <name>heme</name>
        <dbReference type="ChEBI" id="CHEBI:30413"/>
    </ligand>
    <ligandPart>
        <name>Fe</name>
        <dbReference type="ChEBI" id="CHEBI:18248"/>
    </ligandPart>
</feature>
<dbReference type="AlphaFoldDB" id="A0AAV4N0D0"/>
<evidence type="ECO:0000313" key="12">
    <source>
        <dbReference type="Proteomes" id="UP001054837"/>
    </source>
</evidence>
<accession>A0AAV4N0D0</accession>
<evidence type="ECO:0000256" key="9">
    <source>
        <dbReference type="PIRSR" id="PIRSR602401-1"/>
    </source>
</evidence>
<keyword evidence="6 9" id="KW-0408">Iron</keyword>
<comment type="subcellular location">
    <subcellularLocation>
        <location evidence="2">Endoplasmic reticulum membrane</location>
    </subcellularLocation>
</comment>
<protein>
    <submittedName>
        <fullName evidence="11">Cytochrome P450 4V2</fullName>
    </submittedName>
</protein>
<proteinExistence type="inferred from homology"/>
<keyword evidence="4 9" id="KW-0349">Heme</keyword>
<dbReference type="GO" id="GO:0005789">
    <property type="term" value="C:endoplasmic reticulum membrane"/>
    <property type="evidence" value="ECO:0007669"/>
    <property type="project" value="UniProtKB-SubCell"/>
</dbReference>
<dbReference type="PROSITE" id="PS00086">
    <property type="entry name" value="CYTOCHROME_P450"/>
    <property type="match status" value="1"/>
</dbReference>
<dbReference type="InterPro" id="IPR001128">
    <property type="entry name" value="Cyt_P450"/>
</dbReference>
<dbReference type="PRINTS" id="PR00463">
    <property type="entry name" value="EP450I"/>
</dbReference>
<dbReference type="SUPFAM" id="SSF48264">
    <property type="entry name" value="Cytochrome P450"/>
    <property type="match status" value="1"/>
</dbReference>
<dbReference type="InterPro" id="IPR002401">
    <property type="entry name" value="Cyt_P450_E_grp-I"/>
</dbReference>
<dbReference type="EMBL" id="BPLQ01001079">
    <property type="protein sequence ID" value="GIX78205.1"/>
    <property type="molecule type" value="Genomic_DNA"/>
</dbReference>
<comment type="cofactor">
    <cofactor evidence="1 9">
        <name>heme</name>
        <dbReference type="ChEBI" id="CHEBI:30413"/>
    </cofactor>
</comment>
<evidence type="ECO:0000313" key="11">
    <source>
        <dbReference type="EMBL" id="GIX78205.1"/>
    </source>
</evidence>
<evidence type="ECO:0000256" key="1">
    <source>
        <dbReference type="ARBA" id="ARBA00001971"/>
    </source>
</evidence>
<name>A0AAV4N0D0_9ARAC</name>
<dbReference type="CDD" id="cd20628">
    <property type="entry name" value="CYP4"/>
    <property type="match status" value="1"/>
</dbReference>
<dbReference type="PRINTS" id="PR00385">
    <property type="entry name" value="P450"/>
</dbReference>
<dbReference type="GO" id="GO:0020037">
    <property type="term" value="F:heme binding"/>
    <property type="evidence" value="ECO:0007669"/>
    <property type="project" value="InterPro"/>
</dbReference>
<keyword evidence="12" id="KW-1185">Reference proteome</keyword>
<dbReference type="Gene3D" id="1.10.630.10">
    <property type="entry name" value="Cytochrome P450"/>
    <property type="match status" value="1"/>
</dbReference>
<keyword evidence="10" id="KW-0560">Oxidoreductase</keyword>
<evidence type="ECO:0000256" key="2">
    <source>
        <dbReference type="ARBA" id="ARBA00004586"/>
    </source>
</evidence>
<dbReference type="PANTHER" id="PTHR24291">
    <property type="entry name" value="CYTOCHROME P450 FAMILY 4"/>
    <property type="match status" value="1"/>
</dbReference>
<dbReference type="Pfam" id="PF00067">
    <property type="entry name" value="p450"/>
    <property type="match status" value="1"/>
</dbReference>
<dbReference type="InterPro" id="IPR017972">
    <property type="entry name" value="Cyt_P450_CS"/>
</dbReference>
<dbReference type="InterPro" id="IPR036396">
    <property type="entry name" value="Cyt_P450_sf"/>
</dbReference>
<dbReference type="Proteomes" id="UP001054837">
    <property type="component" value="Unassembled WGS sequence"/>
</dbReference>
<evidence type="ECO:0000256" key="10">
    <source>
        <dbReference type="RuleBase" id="RU000461"/>
    </source>
</evidence>
<comment type="similarity">
    <text evidence="3 10">Belongs to the cytochrome P450 family.</text>
</comment>
<evidence type="ECO:0000256" key="8">
    <source>
        <dbReference type="ARBA" id="ARBA00023136"/>
    </source>
</evidence>
<evidence type="ECO:0000256" key="5">
    <source>
        <dbReference type="ARBA" id="ARBA00022824"/>
    </source>
</evidence>
<keyword evidence="7 10" id="KW-0503">Monooxygenase</keyword>
<organism evidence="11 12">
    <name type="scientific">Caerostris darwini</name>
    <dbReference type="NCBI Taxonomy" id="1538125"/>
    <lineage>
        <taxon>Eukaryota</taxon>
        <taxon>Metazoa</taxon>
        <taxon>Ecdysozoa</taxon>
        <taxon>Arthropoda</taxon>
        <taxon>Chelicerata</taxon>
        <taxon>Arachnida</taxon>
        <taxon>Araneae</taxon>
        <taxon>Araneomorphae</taxon>
        <taxon>Entelegynae</taxon>
        <taxon>Araneoidea</taxon>
        <taxon>Araneidae</taxon>
        <taxon>Caerostris</taxon>
    </lineage>
</organism>
<evidence type="ECO:0000256" key="6">
    <source>
        <dbReference type="ARBA" id="ARBA00023004"/>
    </source>
</evidence>
<reference evidence="11 12" key="1">
    <citation type="submission" date="2021-06" db="EMBL/GenBank/DDBJ databases">
        <title>Caerostris darwini draft genome.</title>
        <authorList>
            <person name="Kono N."/>
            <person name="Arakawa K."/>
        </authorList>
    </citation>
    <scope>NUCLEOTIDE SEQUENCE [LARGE SCALE GENOMIC DNA]</scope>
</reference>
<keyword evidence="8" id="KW-0472">Membrane</keyword>
<dbReference type="PANTHER" id="PTHR24291:SF189">
    <property type="entry name" value="CYTOCHROME P450 4C3-RELATED"/>
    <property type="match status" value="1"/>
</dbReference>
<keyword evidence="9 10" id="KW-0479">Metal-binding</keyword>
<keyword evidence="5" id="KW-0256">Endoplasmic reticulum</keyword>
<evidence type="ECO:0000256" key="3">
    <source>
        <dbReference type="ARBA" id="ARBA00010617"/>
    </source>
</evidence>
<dbReference type="InterPro" id="IPR050196">
    <property type="entry name" value="Cytochrome_P450_Monoox"/>
</dbReference>
<dbReference type="GO" id="GO:0016705">
    <property type="term" value="F:oxidoreductase activity, acting on paired donors, with incorporation or reduction of molecular oxygen"/>
    <property type="evidence" value="ECO:0007669"/>
    <property type="project" value="InterPro"/>
</dbReference>
<evidence type="ECO:0000256" key="4">
    <source>
        <dbReference type="ARBA" id="ARBA00022617"/>
    </source>
</evidence>
<sequence length="516" mass="60089">MLFEIVACVSIAVIALLAKLSWWRQRCNQLIPNNQRSFFNPLGDVLDYDGFEFSGKKHAVHLGIISAFRKWSNTFRKYPLFCGWITYVPFVLIHKSEAVKDLLQVKKNIQKSWIYYFFEAIIGKGLLTSDSVQWKDRRKLFAPCFQSNMLKGYLTVFNEHSHKFVKHLMKETENEFTSVDVPISLSTLDILCECIMGVKIGALENESKQYVESLHRSLDLVMARVLKFWQWPDLLYWNSKTGREAAYHSKVAHDFSRTIIEERKRRYLNGEKADDSSRYKSLLEVLLKLHIEEHALDEESLRQEVQTFIVAGHDTATTTIKWALYLIGLHPEVQEKIHQEIDSVLEGDAQRPLSVDDLNDLKYLDCVLKECNRLYPSVPLLGRHIYEETKILKNAHFPGSYTVPKGASAIVMTYFLHRDEDVFPDPEKFDPERFFPENKNKIPEFAYVPFGAGARHCIGRWFGEMEVKTLVCHILRNFTLHSPDTRDKMLPVMNLTLQSSQPVRIRFRPRHNNISK</sequence>
<dbReference type="GO" id="GO:0005506">
    <property type="term" value="F:iron ion binding"/>
    <property type="evidence" value="ECO:0007669"/>
    <property type="project" value="InterPro"/>
</dbReference>